<dbReference type="Gene3D" id="3.90.280.10">
    <property type="entry name" value="PEBP-like"/>
    <property type="match status" value="1"/>
</dbReference>
<reference evidence="2" key="1">
    <citation type="submission" date="2021-03" db="EMBL/GenBank/DDBJ databases">
        <authorList>
            <person name="Tagirdzhanova G."/>
        </authorList>
    </citation>
    <scope>NUCLEOTIDE SEQUENCE</scope>
</reference>
<dbReference type="CDD" id="cd00457">
    <property type="entry name" value="PEBP"/>
    <property type="match status" value="1"/>
</dbReference>
<accession>A0A8H3G1Q0</accession>
<protein>
    <recommendedName>
        <fullName evidence="4">PEBP-like protein</fullName>
    </recommendedName>
</protein>
<dbReference type="EMBL" id="CAJPDR010000308">
    <property type="protein sequence ID" value="CAF9931543.1"/>
    <property type="molecule type" value="Genomic_DNA"/>
</dbReference>
<evidence type="ECO:0000256" key="1">
    <source>
        <dbReference type="SAM" id="MobiDB-lite"/>
    </source>
</evidence>
<comment type="caution">
    <text evidence="2">The sequence shown here is derived from an EMBL/GenBank/DDBJ whole genome shotgun (WGS) entry which is preliminary data.</text>
</comment>
<evidence type="ECO:0008006" key="4">
    <source>
        <dbReference type="Google" id="ProtNLM"/>
    </source>
</evidence>
<dbReference type="InterPro" id="IPR049556">
    <property type="entry name" value="PhiB"/>
</dbReference>
<dbReference type="PANTHER" id="PTHR30289:SF1">
    <property type="entry name" value="PEBP (PHOSPHATIDYLETHANOLAMINE-BINDING PROTEIN) FAMILY PROTEIN"/>
    <property type="match status" value="1"/>
</dbReference>
<sequence>MWPYVENTLGTLLRSQRGRDEKLFRKGPAFANLPDPSLSVTSPECGPSDSPMSSQHGKDGGNQFPTISWELPKSDTEVKEYVLIVEDPDAPLPSPIAHGVYYAIPASTRSVEASSLEAVGSNEVKGGFKFGQNRMGNVYGGPRPVLGHGPHRYFYQVVALREGVDQEGFAAAKATREELARAIEGKVVAWGVWVGVFERKM</sequence>
<feature type="region of interest" description="Disordered" evidence="1">
    <location>
        <begin position="34"/>
        <end position="62"/>
    </location>
</feature>
<dbReference type="AlphaFoldDB" id="A0A8H3G1Q0"/>
<dbReference type="InterPro" id="IPR008914">
    <property type="entry name" value="PEBP"/>
</dbReference>
<dbReference type="OrthoDB" id="10251855at2759"/>
<gene>
    <name evidence="2" type="ORF">ALECFALPRED_005032</name>
</gene>
<dbReference type="Pfam" id="PF01161">
    <property type="entry name" value="PBP"/>
    <property type="match status" value="1"/>
</dbReference>
<dbReference type="Proteomes" id="UP000664203">
    <property type="component" value="Unassembled WGS sequence"/>
</dbReference>
<dbReference type="SUPFAM" id="SSF49777">
    <property type="entry name" value="PEBP-like"/>
    <property type="match status" value="1"/>
</dbReference>
<proteinExistence type="predicted"/>
<name>A0A8H3G1Q0_9LECA</name>
<dbReference type="InterPro" id="IPR036610">
    <property type="entry name" value="PEBP-like_sf"/>
</dbReference>
<keyword evidence="3" id="KW-1185">Reference proteome</keyword>
<evidence type="ECO:0000313" key="3">
    <source>
        <dbReference type="Proteomes" id="UP000664203"/>
    </source>
</evidence>
<organism evidence="2 3">
    <name type="scientific">Alectoria fallacina</name>
    <dbReference type="NCBI Taxonomy" id="1903189"/>
    <lineage>
        <taxon>Eukaryota</taxon>
        <taxon>Fungi</taxon>
        <taxon>Dikarya</taxon>
        <taxon>Ascomycota</taxon>
        <taxon>Pezizomycotina</taxon>
        <taxon>Lecanoromycetes</taxon>
        <taxon>OSLEUM clade</taxon>
        <taxon>Lecanoromycetidae</taxon>
        <taxon>Lecanorales</taxon>
        <taxon>Lecanorineae</taxon>
        <taxon>Parmeliaceae</taxon>
        <taxon>Alectoria</taxon>
    </lineage>
</organism>
<evidence type="ECO:0000313" key="2">
    <source>
        <dbReference type="EMBL" id="CAF9931543.1"/>
    </source>
</evidence>
<dbReference type="PANTHER" id="PTHR30289">
    <property type="entry name" value="UNCHARACTERIZED PROTEIN YBCL-RELATED"/>
    <property type="match status" value="1"/>
</dbReference>